<name>A0A829LWW9_LIMFE</name>
<organism evidence="2 3">
    <name type="scientific">Limosilactobacillus fermentum NB-22</name>
    <dbReference type="NCBI Taxonomy" id="1408443"/>
    <lineage>
        <taxon>Bacteria</taxon>
        <taxon>Bacillati</taxon>
        <taxon>Bacillota</taxon>
        <taxon>Bacilli</taxon>
        <taxon>Lactobacillales</taxon>
        <taxon>Lactobacillaceae</taxon>
        <taxon>Limosilactobacillus</taxon>
    </lineage>
</organism>
<reference evidence="3" key="1">
    <citation type="submission" date="2013-10" db="EMBL/GenBank/DDBJ databases">
        <title>Draft genome sequence of Lactobacillus fermentum NB-22.</title>
        <authorList>
            <person name="Chaplin A.V."/>
            <person name="Shkoporov A.N."/>
            <person name="Khokhlova E.V."/>
            <person name="Efimov B.A."/>
            <person name="Kafarskaia L.I."/>
        </authorList>
    </citation>
    <scope>NUCLEOTIDE SEQUENCE [LARGE SCALE GENOMIC DNA]</scope>
    <source>
        <strain evidence="3">NB-22</strain>
    </source>
</reference>
<evidence type="ECO:0000313" key="2">
    <source>
        <dbReference type="EMBL" id="ESS02060.1"/>
    </source>
</evidence>
<gene>
    <name evidence="2" type="ORF">NB22_01355</name>
</gene>
<dbReference type="EMBL" id="AYHA01000049">
    <property type="protein sequence ID" value="ESS02060.1"/>
    <property type="molecule type" value="Genomic_DNA"/>
</dbReference>
<keyword evidence="1" id="KW-0812">Transmembrane</keyword>
<proteinExistence type="predicted"/>
<protein>
    <submittedName>
        <fullName evidence="2">Uncharacterized protein</fullName>
    </submittedName>
</protein>
<dbReference type="GeneID" id="83715198"/>
<dbReference type="RefSeq" id="WP_023465656.1">
    <property type="nucleotide sequence ID" value="NZ_KI546216.1"/>
</dbReference>
<accession>A0A829LWW9</accession>
<comment type="caution">
    <text evidence="2">The sequence shown here is derived from an EMBL/GenBank/DDBJ whole genome shotgun (WGS) entry which is preliminary data.</text>
</comment>
<reference evidence="2 3" key="2">
    <citation type="journal article" date="2015" name="Genome Announc.">
        <title>Draft Genome Sequence of Lactobacillus fermentum NB-22.</title>
        <authorList>
            <person name="Chaplin A.V."/>
            <person name="Shkoporov A.N."/>
            <person name="Efimov B.A."/>
            <person name="Pikina A.P."/>
            <person name="Borisova O.Y."/>
            <person name="Gladko I.A."/>
            <person name="Postnikova E.A."/>
            <person name="Lordkipanidze A.E."/>
            <person name="Kafarskaia L.I."/>
        </authorList>
    </citation>
    <scope>NUCLEOTIDE SEQUENCE [LARGE SCALE GENOMIC DNA]</scope>
    <source>
        <strain evidence="2 3">NB-22</strain>
    </source>
</reference>
<dbReference type="AlphaFoldDB" id="A0A829LWW9"/>
<keyword evidence="1" id="KW-0472">Membrane</keyword>
<sequence length="202" mass="21762">MVESAASNSKGDQFAVSLLTPWIKGTMDIDESFLQIDMPNTVLFGMLPAGKSKDSTPLSGVINVYTSNSYKIGAIILGAFVLLGLSMIGSSIVGALILILIGVAIFGSGIKTTFSYERSGIAKSIDVPFFEANHVREFEEKVLARIQGFQDDRNVRMQTQKSMAQSRENAQAIVDAVKGQAGRAKSTEPASSWLNGLLPKLW</sequence>
<keyword evidence="1" id="KW-1133">Transmembrane helix</keyword>
<evidence type="ECO:0000256" key="1">
    <source>
        <dbReference type="SAM" id="Phobius"/>
    </source>
</evidence>
<evidence type="ECO:0000313" key="3">
    <source>
        <dbReference type="Proteomes" id="UP000018412"/>
    </source>
</evidence>
<dbReference type="Proteomes" id="UP000018412">
    <property type="component" value="Unassembled WGS sequence"/>
</dbReference>
<feature type="transmembrane region" description="Helical" evidence="1">
    <location>
        <begin position="73"/>
        <end position="106"/>
    </location>
</feature>